<accession>A0AAP4FWW2</accession>
<gene>
    <name evidence="2" type="ORF">QQF32_18295</name>
</gene>
<dbReference type="Pfam" id="PF06174">
    <property type="entry name" value="DUF987"/>
    <property type="match status" value="1"/>
</dbReference>
<comment type="similarity">
    <text evidence="1">Belongs to the YeeT/YkfH/YpjJ family.</text>
</comment>
<name>A0AAP4FWW2_9ENTR</name>
<keyword evidence="3" id="KW-1185">Reference proteome</keyword>
<sequence length="66" mass="7669">MKIISKRRAMTIYRQHPASRIFRYCTGRYLWHGSVCHYTGKVVSDIPGVLAVYAKRRRNATDLMPA</sequence>
<organism evidence="2 3">
    <name type="scientific">Lelliottia wanjuensis</name>
    <dbReference type="NCBI Taxonomy" id="3050585"/>
    <lineage>
        <taxon>Bacteria</taxon>
        <taxon>Pseudomonadati</taxon>
        <taxon>Pseudomonadota</taxon>
        <taxon>Gammaproteobacteria</taxon>
        <taxon>Enterobacterales</taxon>
        <taxon>Enterobacteriaceae</taxon>
        <taxon>Lelliottia</taxon>
    </lineage>
</organism>
<proteinExistence type="inferred from homology"/>
<protein>
    <submittedName>
        <fullName evidence="2">DUF987 family protein</fullName>
    </submittedName>
</protein>
<comment type="caution">
    <text evidence="2">The sequence shown here is derived from an EMBL/GenBank/DDBJ whole genome shotgun (WGS) entry which is preliminary data.</text>
</comment>
<dbReference type="InterPro" id="IPR009329">
    <property type="entry name" value="DUF987"/>
</dbReference>
<dbReference type="AlphaFoldDB" id="A0AAP4FWW2"/>
<dbReference type="Proteomes" id="UP001223214">
    <property type="component" value="Unassembled WGS sequence"/>
</dbReference>
<evidence type="ECO:0000256" key="1">
    <source>
        <dbReference type="ARBA" id="ARBA00009029"/>
    </source>
</evidence>
<dbReference type="EMBL" id="JASSOM010000068">
    <property type="protein sequence ID" value="MDK9365151.1"/>
    <property type="molecule type" value="Genomic_DNA"/>
</dbReference>
<evidence type="ECO:0000313" key="2">
    <source>
        <dbReference type="EMBL" id="MDK9365151.1"/>
    </source>
</evidence>
<reference evidence="2 3" key="1">
    <citation type="submission" date="2023-06" db="EMBL/GenBank/DDBJ databases">
        <title>Identification and characterization of antibiotic-resistant Gram-negative bacteria.</title>
        <authorList>
            <person name="Cho G.-S."/>
            <person name="Lee J."/>
            <person name="Tai E."/>
            <person name="Jeong S."/>
            <person name="Kim I."/>
            <person name="Kim B.-E."/>
            <person name="Jeong M.-I."/>
            <person name="Oh K.-K."/>
            <person name="Franz C.M.A.P."/>
        </authorList>
    </citation>
    <scope>NUCLEOTIDE SEQUENCE [LARGE SCALE GENOMIC DNA]</scope>
    <source>
        <strain evidence="2 3">V106_12</strain>
    </source>
</reference>
<evidence type="ECO:0000313" key="3">
    <source>
        <dbReference type="Proteomes" id="UP001223214"/>
    </source>
</evidence>